<dbReference type="PANTHER" id="PTHR46383:SF3">
    <property type="entry name" value="ASPARTATE AMINOTRANSFERASE-RELATED"/>
    <property type="match status" value="1"/>
</dbReference>
<dbReference type="FunFam" id="3.40.640.10:FF:000033">
    <property type="entry name" value="Aspartate aminotransferase"/>
    <property type="match status" value="1"/>
</dbReference>
<dbReference type="EMBL" id="FMHG01000001">
    <property type="protein sequence ID" value="SCJ64886.1"/>
    <property type="molecule type" value="Genomic_DNA"/>
</dbReference>
<evidence type="ECO:0000259" key="7">
    <source>
        <dbReference type="Pfam" id="PF00155"/>
    </source>
</evidence>
<organism evidence="8">
    <name type="scientific">uncultured Anaerotruncus sp</name>
    <dbReference type="NCBI Taxonomy" id="905011"/>
    <lineage>
        <taxon>Bacteria</taxon>
        <taxon>Bacillati</taxon>
        <taxon>Bacillota</taxon>
        <taxon>Clostridia</taxon>
        <taxon>Eubacteriales</taxon>
        <taxon>Oscillospiraceae</taxon>
        <taxon>Anaerotruncus</taxon>
        <taxon>environmental samples</taxon>
    </lineage>
</organism>
<dbReference type="Pfam" id="PF00155">
    <property type="entry name" value="Aminotran_1_2"/>
    <property type="match status" value="1"/>
</dbReference>
<evidence type="ECO:0000256" key="5">
    <source>
        <dbReference type="ARBA" id="ARBA00022898"/>
    </source>
</evidence>
<evidence type="ECO:0000256" key="4">
    <source>
        <dbReference type="ARBA" id="ARBA00022679"/>
    </source>
</evidence>
<dbReference type="PANTHER" id="PTHR46383">
    <property type="entry name" value="ASPARTATE AMINOTRANSFERASE"/>
    <property type="match status" value="1"/>
</dbReference>
<keyword evidence="4 6" id="KW-0808">Transferase</keyword>
<protein>
    <recommendedName>
        <fullName evidence="6">Aminotransferase</fullName>
        <ecNumber evidence="6">2.6.1.-</ecNumber>
    </recommendedName>
</protein>
<dbReference type="CDD" id="cd00609">
    <property type="entry name" value="AAT_like"/>
    <property type="match status" value="1"/>
</dbReference>
<reference evidence="8" key="1">
    <citation type="submission" date="2015-09" db="EMBL/GenBank/DDBJ databases">
        <authorList>
            <consortium name="Pathogen Informatics"/>
        </authorList>
    </citation>
    <scope>NUCLEOTIDE SEQUENCE</scope>
    <source>
        <strain evidence="8">2789STDY5834896</strain>
    </source>
</reference>
<dbReference type="InterPro" id="IPR004839">
    <property type="entry name" value="Aminotransferase_I/II_large"/>
</dbReference>
<proteinExistence type="inferred from homology"/>
<dbReference type="InterPro" id="IPR015421">
    <property type="entry name" value="PyrdxlP-dep_Trfase_major"/>
</dbReference>
<dbReference type="PROSITE" id="PS00105">
    <property type="entry name" value="AA_TRANSFER_CLASS_1"/>
    <property type="match status" value="1"/>
</dbReference>
<dbReference type="AlphaFoldDB" id="A0A1C6I4B3"/>
<gene>
    <name evidence="8" type="ORF">SAMEA3545359_01246</name>
</gene>
<dbReference type="InterPro" id="IPR015422">
    <property type="entry name" value="PyrdxlP-dep_Trfase_small"/>
</dbReference>
<dbReference type="GO" id="GO:0008483">
    <property type="term" value="F:transaminase activity"/>
    <property type="evidence" value="ECO:0007669"/>
    <property type="project" value="UniProtKB-KW"/>
</dbReference>
<comment type="cofactor">
    <cofactor evidence="1 6">
        <name>pyridoxal 5'-phosphate</name>
        <dbReference type="ChEBI" id="CHEBI:597326"/>
    </cofactor>
</comment>
<sequence>MLGLSNIAANFPASGIRAMFDVAAKYPGYANLCNGEPNFETPDNIKEAAIRAIRDGQTRYAPEAGTMEFRQAVADKYTRQFGRTYGPENVCASLGGVEGVMLTLMAIIDPGDEVLIPDPSYTCYPGQVEVLGGKVVRVPVYEADGFKLTPETLERYITPKTKAVIVNYPNNPIGSMLTPEAAEGLADVIERHGLYVISDEVYEAIVFDGKKHYSLAQVERIKDQVIVVNSLSKTYAMTGWRIGYCLGSAELIFHIGQMQQSLAACLPTFVLAAGTEAISGPQDAVEAMAKEYAARRDILMQGLSGLPKIKLFHTEGSFCTFINVKELGKRSEEIAIDLIAKAGVLTVGGQAFGRMGEGYLRVCFANSQEVIREGVSRISQYIHSIA</sequence>
<feature type="domain" description="Aminotransferase class I/classII large" evidence="7">
    <location>
        <begin position="30"/>
        <end position="378"/>
    </location>
</feature>
<comment type="similarity">
    <text evidence="2 6">Belongs to the class-I pyridoxal-phosphate-dependent aminotransferase family.</text>
</comment>
<accession>A0A1C6I4B3</accession>
<name>A0A1C6I4B3_9FIRM</name>
<dbReference type="GO" id="GO:0006520">
    <property type="term" value="P:amino acid metabolic process"/>
    <property type="evidence" value="ECO:0007669"/>
    <property type="project" value="InterPro"/>
</dbReference>
<dbReference type="InterPro" id="IPR015424">
    <property type="entry name" value="PyrdxlP-dep_Trfase"/>
</dbReference>
<dbReference type="Gene3D" id="3.90.1150.10">
    <property type="entry name" value="Aspartate Aminotransferase, domain 1"/>
    <property type="match status" value="1"/>
</dbReference>
<evidence type="ECO:0000256" key="6">
    <source>
        <dbReference type="RuleBase" id="RU000481"/>
    </source>
</evidence>
<evidence type="ECO:0000256" key="3">
    <source>
        <dbReference type="ARBA" id="ARBA00022576"/>
    </source>
</evidence>
<dbReference type="SUPFAM" id="SSF53383">
    <property type="entry name" value="PLP-dependent transferases"/>
    <property type="match status" value="1"/>
</dbReference>
<keyword evidence="3 6" id="KW-0032">Aminotransferase</keyword>
<evidence type="ECO:0000313" key="8">
    <source>
        <dbReference type="EMBL" id="SCJ64886.1"/>
    </source>
</evidence>
<dbReference type="Gene3D" id="3.40.640.10">
    <property type="entry name" value="Type I PLP-dependent aspartate aminotransferase-like (Major domain)"/>
    <property type="match status" value="1"/>
</dbReference>
<dbReference type="InterPro" id="IPR004838">
    <property type="entry name" value="NHTrfase_class1_PyrdxlP-BS"/>
</dbReference>
<dbReference type="EC" id="2.6.1.-" evidence="6"/>
<dbReference type="GO" id="GO:0030170">
    <property type="term" value="F:pyridoxal phosphate binding"/>
    <property type="evidence" value="ECO:0007669"/>
    <property type="project" value="InterPro"/>
</dbReference>
<keyword evidence="5" id="KW-0663">Pyridoxal phosphate</keyword>
<evidence type="ECO:0000256" key="2">
    <source>
        <dbReference type="ARBA" id="ARBA00007441"/>
    </source>
</evidence>
<dbReference type="InterPro" id="IPR050596">
    <property type="entry name" value="AspAT/PAT-like"/>
</dbReference>
<evidence type="ECO:0000256" key="1">
    <source>
        <dbReference type="ARBA" id="ARBA00001933"/>
    </source>
</evidence>